<feature type="compositionally biased region" description="Polar residues" evidence="3">
    <location>
        <begin position="109"/>
        <end position="123"/>
    </location>
</feature>
<dbReference type="SUPFAM" id="SSF57535">
    <property type="entry name" value="Complement control module/SCR domain"/>
    <property type="match status" value="1"/>
</dbReference>
<dbReference type="CDD" id="cd00033">
    <property type="entry name" value="CCP"/>
    <property type="match status" value="1"/>
</dbReference>
<evidence type="ECO:0000313" key="6">
    <source>
        <dbReference type="EMBL" id="KAK1154480.1"/>
    </source>
</evidence>
<reference evidence="6" key="1">
    <citation type="submission" date="2022-02" db="EMBL/GenBank/DDBJ databases">
        <title>Atlantic sturgeon de novo genome assembly.</title>
        <authorList>
            <person name="Stock M."/>
            <person name="Klopp C."/>
            <person name="Guiguen Y."/>
            <person name="Cabau C."/>
            <person name="Parinello H."/>
            <person name="Santidrian Yebra-Pimentel E."/>
            <person name="Kuhl H."/>
            <person name="Dirks R.P."/>
            <person name="Guessner J."/>
            <person name="Wuertz S."/>
            <person name="Du K."/>
            <person name="Schartl M."/>
        </authorList>
    </citation>
    <scope>NUCLEOTIDE SEQUENCE</scope>
    <source>
        <strain evidence="6">STURGEONOMICS-FGT-2020</strain>
        <tissue evidence="6">Whole blood</tissue>
    </source>
</reference>
<evidence type="ECO:0000259" key="5">
    <source>
        <dbReference type="PROSITE" id="PS50923"/>
    </source>
</evidence>
<sequence>MPAHPMTSVTGCLGSLLCCGTIVLLLLCDDAMGAEANSTAGQPCSHPLVPSTVVSAAPSPCRGFAPKRVIEYFCEPGYSLHGAARTAHCRHGKWSPTGPPYCTPDLKSNPGSGDSDTTDQESSPLPPSPDAAVAVSVFLLTTTACILVKPRVRVCQCDSRRLSDQLGLMIDSPPVLLPSYEEAVYGNQGNLAPPTRGPTQLLCVERQLDPAHRPPGSQSDSSLGGLANCCAETLPLLTAVQSHSGGMSRGGRNSPETFRVSMAIGKDV</sequence>
<feature type="region of interest" description="Disordered" evidence="3">
    <location>
        <begin position="100"/>
        <end position="129"/>
    </location>
</feature>
<feature type="region of interest" description="Disordered" evidence="3">
    <location>
        <begin position="243"/>
        <end position="268"/>
    </location>
</feature>
<keyword evidence="2" id="KW-0768">Sushi</keyword>
<dbReference type="PANTHER" id="PTHR46839:SF3">
    <property type="entry name" value="SUSHI DOMAIN-CONTAINING PROTEIN 6"/>
    <property type="match status" value="1"/>
</dbReference>
<keyword evidence="7" id="KW-1185">Reference proteome</keyword>
<evidence type="ECO:0000313" key="7">
    <source>
        <dbReference type="Proteomes" id="UP001230051"/>
    </source>
</evidence>
<feature type="chain" id="PRO_5042229896" evidence="4">
    <location>
        <begin position="34"/>
        <end position="268"/>
    </location>
</feature>
<dbReference type="AlphaFoldDB" id="A0AAD8CP53"/>
<dbReference type="Proteomes" id="UP001230051">
    <property type="component" value="Unassembled WGS sequence"/>
</dbReference>
<evidence type="ECO:0000256" key="1">
    <source>
        <dbReference type="ARBA" id="ARBA00023157"/>
    </source>
</evidence>
<organism evidence="6 7">
    <name type="scientific">Acipenser oxyrinchus oxyrinchus</name>
    <dbReference type="NCBI Taxonomy" id="40147"/>
    <lineage>
        <taxon>Eukaryota</taxon>
        <taxon>Metazoa</taxon>
        <taxon>Chordata</taxon>
        <taxon>Craniata</taxon>
        <taxon>Vertebrata</taxon>
        <taxon>Euteleostomi</taxon>
        <taxon>Actinopterygii</taxon>
        <taxon>Chondrostei</taxon>
        <taxon>Acipenseriformes</taxon>
        <taxon>Acipenseridae</taxon>
        <taxon>Acipenser</taxon>
    </lineage>
</organism>
<gene>
    <name evidence="6" type="primary">Susd4</name>
    <name evidence="6" type="ORF">AOXY_G28393</name>
</gene>
<feature type="signal peptide" evidence="4">
    <location>
        <begin position="1"/>
        <end position="33"/>
    </location>
</feature>
<dbReference type="InterPro" id="IPR042866">
    <property type="entry name" value="SUSD6"/>
</dbReference>
<dbReference type="PROSITE" id="PS50923">
    <property type="entry name" value="SUSHI"/>
    <property type="match status" value="1"/>
</dbReference>
<dbReference type="Pfam" id="PF00084">
    <property type="entry name" value="Sushi"/>
    <property type="match status" value="1"/>
</dbReference>
<accession>A0AAD8CP53</accession>
<evidence type="ECO:0000256" key="2">
    <source>
        <dbReference type="PROSITE-ProRule" id="PRU00302"/>
    </source>
</evidence>
<comment type="caution">
    <text evidence="2">Lacks conserved residue(s) required for the propagation of feature annotation.</text>
</comment>
<dbReference type="InterPro" id="IPR035976">
    <property type="entry name" value="Sushi/SCR/CCP_sf"/>
</dbReference>
<dbReference type="PANTHER" id="PTHR46839">
    <property type="entry name" value="SUSHI DOMAIN-CONTAINING PROTEIN 6"/>
    <property type="match status" value="1"/>
</dbReference>
<dbReference type="SMART" id="SM00032">
    <property type="entry name" value="CCP"/>
    <property type="match status" value="1"/>
</dbReference>
<name>A0AAD8CP53_ACIOX</name>
<dbReference type="GO" id="GO:0006974">
    <property type="term" value="P:DNA damage response"/>
    <property type="evidence" value="ECO:0007669"/>
    <property type="project" value="TreeGrafter"/>
</dbReference>
<dbReference type="InterPro" id="IPR000436">
    <property type="entry name" value="Sushi_SCR_CCP_dom"/>
</dbReference>
<keyword evidence="1" id="KW-1015">Disulfide bond</keyword>
<dbReference type="EMBL" id="JAGXEW010000035">
    <property type="protein sequence ID" value="KAK1154480.1"/>
    <property type="molecule type" value="Genomic_DNA"/>
</dbReference>
<evidence type="ECO:0000256" key="3">
    <source>
        <dbReference type="SAM" id="MobiDB-lite"/>
    </source>
</evidence>
<dbReference type="Gene3D" id="2.10.70.10">
    <property type="entry name" value="Complement Module, domain 1"/>
    <property type="match status" value="1"/>
</dbReference>
<protein>
    <submittedName>
        <fullName evidence="6">Sushi domain-containing protein 6-like isoform X1</fullName>
    </submittedName>
</protein>
<keyword evidence="4" id="KW-0732">Signal</keyword>
<comment type="caution">
    <text evidence="6">The sequence shown here is derived from an EMBL/GenBank/DDBJ whole genome shotgun (WGS) entry which is preliminary data.</text>
</comment>
<feature type="domain" description="Sushi" evidence="5">
    <location>
        <begin position="42"/>
        <end position="104"/>
    </location>
</feature>
<evidence type="ECO:0000256" key="4">
    <source>
        <dbReference type="SAM" id="SignalP"/>
    </source>
</evidence>
<proteinExistence type="predicted"/>